<dbReference type="InterPro" id="IPR050267">
    <property type="entry name" value="Anti-sigma-factor_SerPK"/>
</dbReference>
<comment type="caution">
    <text evidence="3">The sequence shown here is derived from an EMBL/GenBank/DDBJ whole genome shotgun (WGS) entry which is preliminary data.</text>
</comment>
<feature type="domain" description="Histidine kinase/HSP90-like ATPase" evidence="2">
    <location>
        <begin position="19"/>
        <end position="110"/>
    </location>
</feature>
<proteinExistence type="predicted"/>
<organism evidence="3 4">
    <name type="scientific">Embleya scabrispora</name>
    <dbReference type="NCBI Taxonomy" id="159449"/>
    <lineage>
        <taxon>Bacteria</taxon>
        <taxon>Bacillati</taxon>
        <taxon>Actinomycetota</taxon>
        <taxon>Actinomycetes</taxon>
        <taxon>Kitasatosporales</taxon>
        <taxon>Streptomycetaceae</taxon>
        <taxon>Embleya</taxon>
    </lineage>
</organism>
<dbReference type="InterPro" id="IPR003594">
    <property type="entry name" value="HATPase_dom"/>
</dbReference>
<evidence type="ECO:0000259" key="2">
    <source>
        <dbReference type="Pfam" id="PF13581"/>
    </source>
</evidence>
<dbReference type="PANTHER" id="PTHR35526:SF3">
    <property type="entry name" value="ANTI-SIGMA-F FACTOR RSBW"/>
    <property type="match status" value="1"/>
</dbReference>
<evidence type="ECO:0000313" key="4">
    <source>
        <dbReference type="Proteomes" id="UP000190037"/>
    </source>
</evidence>
<dbReference type="GO" id="GO:0004674">
    <property type="term" value="F:protein serine/threonine kinase activity"/>
    <property type="evidence" value="ECO:0007669"/>
    <property type="project" value="UniProtKB-KW"/>
</dbReference>
<dbReference type="AlphaFoldDB" id="A0A1T3P4T2"/>
<dbReference type="STRING" id="159449.B4N89_26275"/>
<dbReference type="PANTHER" id="PTHR35526">
    <property type="entry name" value="ANTI-SIGMA-F FACTOR RSBW-RELATED"/>
    <property type="match status" value="1"/>
</dbReference>
<accession>A0A1T3P4T2</accession>
<sequence length="148" mass="14937">MSVMPQMPTTSRIDLPPGPEAAAAAREFVAISSTAHGAGDVVDVLRLVASELVGNAVRHGGGARSISCVVGDRGVVVEVVDGGGPFALRVEPPPDEEDCCGRGLFLVWALGCGLGSGPVRGGGKWVRAVIATELDMNAGEFGAASELG</sequence>
<reference evidence="3 4" key="1">
    <citation type="submission" date="2017-03" db="EMBL/GenBank/DDBJ databases">
        <title>Draft genome sequence of Streptomyces scabrisporus NF3, endophyte isolated from Amphipterygium adstringens.</title>
        <authorList>
            <person name="Vazquez M."/>
            <person name="Ceapa C.D."/>
            <person name="Rodriguez Luna D."/>
            <person name="Sanchez Esquivel S."/>
        </authorList>
    </citation>
    <scope>NUCLEOTIDE SEQUENCE [LARGE SCALE GENOMIC DNA]</scope>
    <source>
        <strain evidence="3 4">NF3</strain>
    </source>
</reference>
<evidence type="ECO:0000313" key="3">
    <source>
        <dbReference type="EMBL" id="OPC83972.1"/>
    </source>
</evidence>
<keyword evidence="1" id="KW-0808">Transferase</keyword>
<evidence type="ECO:0000256" key="1">
    <source>
        <dbReference type="ARBA" id="ARBA00022527"/>
    </source>
</evidence>
<keyword evidence="4" id="KW-1185">Reference proteome</keyword>
<keyword evidence="1" id="KW-0418">Kinase</keyword>
<dbReference type="Proteomes" id="UP000190037">
    <property type="component" value="Unassembled WGS sequence"/>
</dbReference>
<keyword evidence="1" id="KW-0723">Serine/threonine-protein kinase</keyword>
<dbReference type="Gene3D" id="3.30.565.10">
    <property type="entry name" value="Histidine kinase-like ATPase, C-terminal domain"/>
    <property type="match status" value="1"/>
</dbReference>
<protein>
    <recommendedName>
        <fullName evidence="2">Histidine kinase/HSP90-like ATPase domain-containing protein</fullName>
    </recommendedName>
</protein>
<dbReference type="Pfam" id="PF13581">
    <property type="entry name" value="HATPase_c_2"/>
    <property type="match status" value="1"/>
</dbReference>
<dbReference type="EMBL" id="MWQN01000001">
    <property type="protein sequence ID" value="OPC83972.1"/>
    <property type="molecule type" value="Genomic_DNA"/>
</dbReference>
<gene>
    <name evidence="3" type="ORF">B4N89_26275</name>
</gene>
<dbReference type="InterPro" id="IPR036890">
    <property type="entry name" value="HATPase_C_sf"/>
</dbReference>
<name>A0A1T3P4T2_9ACTN</name>
<dbReference type="SUPFAM" id="SSF55874">
    <property type="entry name" value="ATPase domain of HSP90 chaperone/DNA topoisomerase II/histidine kinase"/>
    <property type="match status" value="1"/>
</dbReference>